<organism evidence="2 3">
    <name type="scientific">[Emmonsia] crescens</name>
    <dbReference type="NCBI Taxonomy" id="73230"/>
    <lineage>
        <taxon>Eukaryota</taxon>
        <taxon>Fungi</taxon>
        <taxon>Dikarya</taxon>
        <taxon>Ascomycota</taxon>
        <taxon>Pezizomycotina</taxon>
        <taxon>Eurotiomycetes</taxon>
        <taxon>Eurotiomycetidae</taxon>
        <taxon>Onygenales</taxon>
        <taxon>Ajellomycetaceae</taxon>
        <taxon>Emergomyces</taxon>
    </lineage>
</organism>
<dbReference type="AlphaFoldDB" id="A0A0G2I382"/>
<feature type="region of interest" description="Disordered" evidence="1">
    <location>
        <begin position="23"/>
        <end position="69"/>
    </location>
</feature>
<dbReference type="Proteomes" id="UP000034164">
    <property type="component" value="Unassembled WGS sequence"/>
</dbReference>
<evidence type="ECO:0000256" key="1">
    <source>
        <dbReference type="SAM" id="MobiDB-lite"/>
    </source>
</evidence>
<sequence length="69" mass="7859">MYREQGYGQALIHLPPSLNPILPAYSQAPQHSPLAHEHQSSPQYPQHWHQVEAEEQISYNEDPMASEPA</sequence>
<protein>
    <submittedName>
        <fullName evidence="2">Uncharacterized protein</fullName>
    </submittedName>
</protein>
<reference evidence="3" key="1">
    <citation type="journal article" date="2015" name="PLoS Genet.">
        <title>The dynamic genome and transcriptome of the human fungal pathogen Blastomyces and close relative Emmonsia.</title>
        <authorList>
            <person name="Munoz J.F."/>
            <person name="Gauthier G.M."/>
            <person name="Desjardins C.A."/>
            <person name="Gallo J.E."/>
            <person name="Holder J."/>
            <person name="Sullivan T.D."/>
            <person name="Marty A.J."/>
            <person name="Carmen J.C."/>
            <person name="Chen Z."/>
            <person name="Ding L."/>
            <person name="Gujja S."/>
            <person name="Magrini V."/>
            <person name="Misas E."/>
            <person name="Mitreva M."/>
            <person name="Priest M."/>
            <person name="Saif S."/>
            <person name="Whiston E.A."/>
            <person name="Young S."/>
            <person name="Zeng Q."/>
            <person name="Goldman W.E."/>
            <person name="Mardis E.R."/>
            <person name="Taylor J.W."/>
            <person name="McEwen J.G."/>
            <person name="Clay O.K."/>
            <person name="Klein B.S."/>
            <person name="Cuomo C.A."/>
        </authorList>
    </citation>
    <scope>NUCLEOTIDE SEQUENCE [LARGE SCALE GENOMIC DNA]</scope>
    <source>
        <strain evidence="3">UAMH 3008</strain>
    </source>
</reference>
<evidence type="ECO:0000313" key="2">
    <source>
        <dbReference type="EMBL" id="KKZ65087.1"/>
    </source>
</evidence>
<evidence type="ECO:0000313" key="3">
    <source>
        <dbReference type="Proteomes" id="UP000034164"/>
    </source>
</evidence>
<comment type="caution">
    <text evidence="2">The sequence shown here is derived from an EMBL/GenBank/DDBJ whole genome shotgun (WGS) entry which is preliminary data.</text>
</comment>
<accession>A0A0G2I382</accession>
<gene>
    <name evidence="2" type="ORF">EMCG_01327</name>
</gene>
<dbReference type="EMBL" id="LCZI01000702">
    <property type="protein sequence ID" value="KKZ65087.1"/>
    <property type="molecule type" value="Genomic_DNA"/>
</dbReference>
<proteinExistence type="predicted"/>
<name>A0A0G2I382_9EURO</name>
<dbReference type="VEuPathDB" id="FungiDB:EMCG_01327"/>